<dbReference type="KEGG" id="txi:TH3_04955"/>
<feature type="transmembrane region" description="Helical" evidence="1">
    <location>
        <begin position="87"/>
        <end position="105"/>
    </location>
</feature>
<reference evidence="2 3" key="1">
    <citation type="journal article" date="2012" name="J. Bacteriol.">
        <title>Genome sequence of Thalassospira xiamenensis type strain M-5.</title>
        <authorList>
            <person name="Lai Q."/>
            <person name="Shao Z."/>
        </authorList>
    </citation>
    <scope>NUCLEOTIDE SEQUENCE [LARGE SCALE GENOMIC DNA]</scope>
    <source>
        <strain evidence="2 3">M-5</strain>
    </source>
</reference>
<sequence length="107" mass="11954">MPEDEAAKEEQALIQDGNLESAKKKNEENELGRADRLRHHIYCASVIAIWALFAIVFASLLSLTWYYIGPKSWQWLTEDQVGFIKGALLSGGGGALLSSTMNHYLKK</sequence>
<gene>
    <name evidence="2" type="ORF">TH3_04955</name>
</gene>
<dbReference type="AlphaFoldDB" id="A0AB72UA45"/>
<evidence type="ECO:0000313" key="3">
    <source>
        <dbReference type="Proteomes" id="UP000007127"/>
    </source>
</evidence>
<organism evidence="2 3">
    <name type="scientific">Thalassospira xiamenensis M-5 = DSM 17429</name>
    <dbReference type="NCBI Taxonomy" id="1123366"/>
    <lineage>
        <taxon>Bacteria</taxon>
        <taxon>Pseudomonadati</taxon>
        <taxon>Pseudomonadota</taxon>
        <taxon>Alphaproteobacteria</taxon>
        <taxon>Rhodospirillales</taxon>
        <taxon>Thalassospiraceae</taxon>
        <taxon>Thalassospira</taxon>
    </lineage>
</organism>
<name>A0AB72UA45_9PROT</name>
<keyword evidence="1" id="KW-0472">Membrane</keyword>
<keyword evidence="1" id="KW-1133">Transmembrane helix</keyword>
<feature type="transmembrane region" description="Helical" evidence="1">
    <location>
        <begin position="41"/>
        <end position="67"/>
    </location>
</feature>
<keyword evidence="1" id="KW-0812">Transmembrane</keyword>
<protein>
    <submittedName>
        <fullName evidence="2">Uncharacterized protein</fullName>
    </submittedName>
</protein>
<evidence type="ECO:0000256" key="1">
    <source>
        <dbReference type="SAM" id="Phobius"/>
    </source>
</evidence>
<evidence type="ECO:0000313" key="2">
    <source>
        <dbReference type="EMBL" id="AJD51111.1"/>
    </source>
</evidence>
<accession>A0AB72UA45</accession>
<dbReference type="EMBL" id="CP004388">
    <property type="protein sequence ID" value="AJD51111.1"/>
    <property type="molecule type" value="Genomic_DNA"/>
</dbReference>
<proteinExistence type="predicted"/>
<dbReference type="Proteomes" id="UP000007127">
    <property type="component" value="Chromosome"/>
</dbReference>